<dbReference type="InterPro" id="IPR025986">
    <property type="entry name" value="RPAP3-like_C"/>
</dbReference>
<dbReference type="PROSITE" id="PS50005">
    <property type="entry name" value="TPR"/>
    <property type="match status" value="1"/>
</dbReference>
<dbReference type="InterPro" id="IPR051966">
    <property type="entry name" value="RPAP3"/>
</dbReference>
<keyword evidence="2 5" id="KW-0802">TPR repeat</keyword>
<dbReference type="InterPro" id="IPR011990">
    <property type="entry name" value="TPR-like_helical_dom_sf"/>
</dbReference>
<evidence type="ECO:0000259" key="7">
    <source>
        <dbReference type="Pfam" id="PF13877"/>
    </source>
</evidence>
<feature type="domain" description="RNA-polymerase II-associated protein 3-like C-terminal" evidence="7">
    <location>
        <begin position="455"/>
        <end position="544"/>
    </location>
</feature>
<dbReference type="SUPFAM" id="SSF48452">
    <property type="entry name" value="TPR-like"/>
    <property type="match status" value="1"/>
</dbReference>
<dbReference type="Pfam" id="PF13877">
    <property type="entry name" value="RPAP3_C"/>
    <property type="match status" value="1"/>
</dbReference>
<organism evidence="8">
    <name type="scientific">Cacopsylla melanoneura</name>
    <dbReference type="NCBI Taxonomy" id="428564"/>
    <lineage>
        <taxon>Eukaryota</taxon>
        <taxon>Metazoa</taxon>
        <taxon>Ecdysozoa</taxon>
        <taxon>Arthropoda</taxon>
        <taxon>Hexapoda</taxon>
        <taxon>Insecta</taxon>
        <taxon>Pterygota</taxon>
        <taxon>Neoptera</taxon>
        <taxon>Paraneoptera</taxon>
        <taxon>Hemiptera</taxon>
        <taxon>Sternorrhyncha</taxon>
        <taxon>Psylloidea</taxon>
        <taxon>Psyllidae</taxon>
        <taxon>Psyllinae</taxon>
        <taxon>Cacopsylla</taxon>
    </lineage>
</organism>
<protein>
    <recommendedName>
        <fullName evidence="4">RNA polymerase II-associated protein 3</fullName>
    </recommendedName>
</protein>
<evidence type="ECO:0000313" key="8">
    <source>
        <dbReference type="EMBL" id="CAG6636668.1"/>
    </source>
</evidence>
<feature type="region of interest" description="Disordered" evidence="6">
    <location>
        <begin position="366"/>
        <end position="397"/>
    </location>
</feature>
<feature type="compositionally biased region" description="Basic and acidic residues" evidence="6">
    <location>
        <begin position="38"/>
        <end position="52"/>
    </location>
</feature>
<evidence type="ECO:0000256" key="1">
    <source>
        <dbReference type="ARBA" id="ARBA00022737"/>
    </source>
</evidence>
<comment type="similarity">
    <text evidence="3">Belongs to the RPAP3 family.</text>
</comment>
<evidence type="ECO:0000256" key="5">
    <source>
        <dbReference type="PROSITE-ProRule" id="PRU00339"/>
    </source>
</evidence>
<evidence type="ECO:0000256" key="6">
    <source>
        <dbReference type="SAM" id="MobiDB-lite"/>
    </source>
</evidence>
<feature type="repeat" description="TPR" evidence="5">
    <location>
        <begin position="185"/>
        <end position="218"/>
    </location>
</feature>
<proteinExistence type="inferred from homology"/>
<evidence type="ECO:0000256" key="3">
    <source>
        <dbReference type="ARBA" id="ARBA00038275"/>
    </source>
</evidence>
<keyword evidence="1" id="KW-0677">Repeat</keyword>
<dbReference type="PANTHER" id="PTHR46423">
    <property type="entry name" value="RNA POLYMERASE II-ASSOCIATED PROTEIN 3"/>
    <property type="match status" value="1"/>
</dbReference>
<feature type="region of interest" description="Disordered" evidence="6">
    <location>
        <begin position="236"/>
        <end position="271"/>
    </location>
</feature>
<dbReference type="InterPro" id="IPR019734">
    <property type="entry name" value="TPR_rpt"/>
</dbReference>
<dbReference type="AlphaFoldDB" id="A0A8D8QR05"/>
<feature type="compositionally biased region" description="Polar residues" evidence="6">
    <location>
        <begin position="262"/>
        <end position="271"/>
    </location>
</feature>
<dbReference type="Gene3D" id="1.25.40.10">
    <property type="entry name" value="Tetratricopeptide repeat domain"/>
    <property type="match status" value="1"/>
</dbReference>
<feature type="compositionally biased region" description="Polar residues" evidence="6">
    <location>
        <begin position="244"/>
        <end position="254"/>
    </location>
</feature>
<dbReference type="SMART" id="SM00028">
    <property type="entry name" value="TPR"/>
    <property type="match status" value="3"/>
</dbReference>
<reference evidence="8" key="1">
    <citation type="submission" date="2021-05" db="EMBL/GenBank/DDBJ databases">
        <authorList>
            <person name="Alioto T."/>
            <person name="Alioto T."/>
            <person name="Gomez Garrido J."/>
        </authorList>
    </citation>
    <scope>NUCLEOTIDE SEQUENCE</scope>
</reference>
<evidence type="ECO:0000256" key="2">
    <source>
        <dbReference type="ARBA" id="ARBA00022803"/>
    </source>
</evidence>
<feature type="compositionally biased region" description="Basic and acidic residues" evidence="6">
    <location>
        <begin position="366"/>
        <end position="382"/>
    </location>
</feature>
<sequence>MDKGNQFDIQRQIRNNAEDLHRCSRDLKHWEAEMKRKDLELSEQLSKKDIPPIRKKCKTDPSGSSEEKPNRISAFDYSAWDKFDVDKACDELDKQDSDEDEESDIEEEEDLDRIATAVYNKEQGNKLVKEGKWGEAIEKYNVAIQTYPNDAVFFANRALCFLKMKNFVSAEADCTCSIRLDNTYVKAYQRRAAARRALNQFEEARKDTLKVLTLEPNNKQAEIELEELNRKLNIPSKTADKSCSKSSNTSPTDSKSLKEKSNLSTKQISSNKQPLITPLDTVYPSSTSPPDLSWVPLYDTTLYSVVPKQQIPPHKRSKKSLIKINIEAQTILDHNKPLSHSSTTLIEEKTRKLSINNDVEMEEVVRRVKEEPNKTSDDKQGEEFEISDSISEAEQRRKKLEMLESAWNELQNANPYKKSTTDEDKAKENGALVEEKETNEAAAAASQVKSQIPGPPKTCSQFELHWRTLKSSEDNLYLYLKQIEGQELPNIFQEGLDSFTFTDIVQCLNVKFIENKENIAHYIQGLAKTPRLGSLVMFMTQAEKSQLSKLLKYCEDENQLNTNELSQLKRTFEL</sequence>
<feature type="region of interest" description="Disordered" evidence="6">
    <location>
        <begin position="38"/>
        <end position="72"/>
    </location>
</feature>
<dbReference type="EMBL" id="HBUF01095157">
    <property type="protein sequence ID" value="CAG6636668.1"/>
    <property type="molecule type" value="Transcribed_RNA"/>
</dbReference>
<name>A0A8D8QR05_9HEMI</name>
<evidence type="ECO:0000256" key="4">
    <source>
        <dbReference type="ARBA" id="ARBA00040133"/>
    </source>
</evidence>
<dbReference type="GO" id="GO:0101031">
    <property type="term" value="C:protein folding chaperone complex"/>
    <property type="evidence" value="ECO:0007669"/>
    <property type="project" value="TreeGrafter"/>
</dbReference>
<dbReference type="PANTHER" id="PTHR46423:SF1">
    <property type="entry name" value="RNA POLYMERASE II-ASSOCIATED PROTEIN 3"/>
    <property type="match status" value="1"/>
</dbReference>
<accession>A0A8D8QR05</accession>